<keyword evidence="5" id="KW-0547">Nucleotide-binding</keyword>
<dbReference type="InterPro" id="IPR008179">
    <property type="entry name" value="HisE"/>
</dbReference>
<dbReference type="UniPathway" id="UPA00031">
    <property type="reaction ID" value="UER00007"/>
</dbReference>
<dbReference type="PANTHER" id="PTHR42945">
    <property type="entry name" value="HISTIDINE BIOSYNTHESIS BIFUNCTIONAL PROTEIN"/>
    <property type="match status" value="1"/>
</dbReference>
<dbReference type="CDD" id="cd11534">
    <property type="entry name" value="NTP-PPase_HisIE_like"/>
    <property type="match status" value="1"/>
</dbReference>
<dbReference type="NCBIfam" id="TIGR03188">
    <property type="entry name" value="histidine_hisI"/>
    <property type="match status" value="1"/>
</dbReference>
<evidence type="ECO:0000256" key="6">
    <source>
        <dbReference type="ARBA" id="ARBA00022801"/>
    </source>
</evidence>
<name>A0A382JP66_9ZZZZ</name>
<evidence type="ECO:0000256" key="7">
    <source>
        <dbReference type="ARBA" id="ARBA00022840"/>
    </source>
</evidence>
<dbReference type="GO" id="GO:0004636">
    <property type="term" value="F:phosphoribosyl-ATP diphosphatase activity"/>
    <property type="evidence" value="ECO:0007669"/>
    <property type="project" value="UniProtKB-EC"/>
</dbReference>
<dbReference type="AlphaFoldDB" id="A0A382JP66"/>
<dbReference type="Pfam" id="PF01503">
    <property type="entry name" value="PRA-PH"/>
    <property type="match status" value="1"/>
</dbReference>
<protein>
    <recommendedName>
        <fullName evidence="3">phosphoribosyl-ATP diphosphatase</fullName>
        <ecNumber evidence="3">3.6.1.31</ecNumber>
    </recommendedName>
</protein>
<evidence type="ECO:0000256" key="4">
    <source>
        <dbReference type="ARBA" id="ARBA00022605"/>
    </source>
</evidence>
<evidence type="ECO:0000313" key="9">
    <source>
        <dbReference type="EMBL" id="SVC12993.1"/>
    </source>
</evidence>
<evidence type="ECO:0000256" key="3">
    <source>
        <dbReference type="ARBA" id="ARBA00012414"/>
    </source>
</evidence>
<gene>
    <name evidence="9" type="ORF">METZ01_LOCUS265847</name>
</gene>
<dbReference type="EMBL" id="UINC01075121">
    <property type="protein sequence ID" value="SVC12993.1"/>
    <property type="molecule type" value="Genomic_DNA"/>
</dbReference>
<dbReference type="GO" id="GO:0000105">
    <property type="term" value="P:L-histidine biosynthetic process"/>
    <property type="evidence" value="ECO:0007669"/>
    <property type="project" value="UniProtKB-UniPathway"/>
</dbReference>
<keyword evidence="4" id="KW-0028">Amino-acid biosynthesis</keyword>
<comment type="pathway">
    <text evidence="2">Amino-acid biosynthesis; L-histidine biosynthesis; L-histidine from 5-phospho-alpha-D-ribose 1-diphosphate: step 2/9.</text>
</comment>
<dbReference type="Gene3D" id="1.10.287.1080">
    <property type="entry name" value="MazG-like"/>
    <property type="match status" value="1"/>
</dbReference>
<evidence type="ECO:0000256" key="1">
    <source>
        <dbReference type="ARBA" id="ARBA00001460"/>
    </source>
</evidence>
<evidence type="ECO:0000256" key="5">
    <source>
        <dbReference type="ARBA" id="ARBA00022741"/>
    </source>
</evidence>
<keyword evidence="8" id="KW-0368">Histidine biosynthesis</keyword>
<keyword evidence="7" id="KW-0067">ATP-binding</keyword>
<organism evidence="9">
    <name type="scientific">marine metagenome</name>
    <dbReference type="NCBI Taxonomy" id="408172"/>
    <lineage>
        <taxon>unclassified sequences</taxon>
        <taxon>metagenomes</taxon>
        <taxon>ecological metagenomes</taxon>
    </lineage>
</organism>
<keyword evidence="6" id="KW-0378">Hydrolase</keyword>
<dbReference type="HAMAP" id="MF_01020">
    <property type="entry name" value="HisE"/>
    <property type="match status" value="1"/>
</dbReference>
<accession>A0A382JP66</accession>
<proteinExistence type="inferred from homology"/>
<dbReference type="PANTHER" id="PTHR42945:SF1">
    <property type="entry name" value="HISTIDINE BIOSYNTHESIS BIFUNCTIONAL PROTEIN HIS7"/>
    <property type="match status" value="1"/>
</dbReference>
<reference evidence="9" key="1">
    <citation type="submission" date="2018-05" db="EMBL/GenBank/DDBJ databases">
        <authorList>
            <person name="Lanie J.A."/>
            <person name="Ng W.-L."/>
            <person name="Kazmierczak K.M."/>
            <person name="Andrzejewski T.M."/>
            <person name="Davidsen T.M."/>
            <person name="Wayne K.J."/>
            <person name="Tettelin H."/>
            <person name="Glass J.I."/>
            <person name="Rusch D."/>
            <person name="Podicherti R."/>
            <person name="Tsui H.-C.T."/>
            <person name="Winkler M.E."/>
        </authorList>
    </citation>
    <scope>NUCLEOTIDE SEQUENCE</scope>
</reference>
<dbReference type="GO" id="GO:0005524">
    <property type="term" value="F:ATP binding"/>
    <property type="evidence" value="ECO:0007669"/>
    <property type="project" value="UniProtKB-KW"/>
</dbReference>
<dbReference type="InterPro" id="IPR021130">
    <property type="entry name" value="PRib-ATP_PPHydrolase-like"/>
</dbReference>
<evidence type="ECO:0000256" key="8">
    <source>
        <dbReference type="ARBA" id="ARBA00023102"/>
    </source>
</evidence>
<evidence type="ECO:0000256" key="2">
    <source>
        <dbReference type="ARBA" id="ARBA00005204"/>
    </source>
</evidence>
<sequence>MLKTLEDLINIIRDRKNSSPDKSYTKKLLEDKSLSTEKVKEEIAELIEAVENDSNKIHEAADVLYHLVVYLEANGVKIEDVMEELNKRKK</sequence>
<dbReference type="EC" id="3.6.1.31" evidence="3"/>
<comment type="catalytic activity">
    <reaction evidence="1">
        <text>1-(5-phospho-beta-D-ribosyl)-ATP + H2O = 1-(5-phospho-beta-D-ribosyl)-5'-AMP + diphosphate + H(+)</text>
        <dbReference type="Rhea" id="RHEA:22828"/>
        <dbReference type="ChEBI" id="CHEBI:15377"/>
        <dbReference type="ChEBI" id="CHEBI:15378"/>
        <dbReference type="ChEBI" id="CHEBI:33019"/>
        <dbReference type="ChEBI" id="CHEBI:59457"/>
        <dbReference type="ChEBI" id="CHEBI:73183"/>
        <dbReference type="EC" id="3.6.1.31"/>
    </reaction>
</comment>
<dbReference type="SUPFAM" id="SSF101386">
    <property type="entry name" value="all-alpha NTP pyrophosphatases"/>
    <property type="match status" value="1"/>
</dbReference>